<accession>A0A699HM01</accession>
<reference evidence="1" key="1">
    <citation type="journal article" date="2019" name="Sci. Rep.">
        <title>Draft genome of Tanacetum cinerariifolium, the natural source of mosquito coil.</title>
        <authorList>
            <person name="Yamashiro T."/>
            <person name="Shiraishi A."/>
            <person name="Satake H."/>
            <person name="Nakayama K."/>
        </authorList>
    </citation>
    <scope>NUCLEOTIDE SEQUENCE</scope>
</reference>
<gene>
    <name evidence="1" type="ORF">Tci_418310</name>
</gene>
<feature type="non-terminal residue" evidence="1">
    <location>
        <position position="153"/>
    </location>
</feature>
<comment type="caution">
    <text evidence="1">The sequence shown here is derived from an EMBL/GenBank/DDBJ whole genome shotgun (WGS) entry which is preliminary data.</text>
</comment>
<sequence length="153" mass="17367">MVDYSLWEVIENGNKPVVTTVVEGVKTIIDPSTAEEKAQRRLELKPRSTLLMGIPNEHQLKFNSIKDAKSLLQPTSPQPVNEDLEQIHPDDLEEMDLKWKIAIEYRAPRAQDNRNRESIRRNVPVETTNSTTLVSCDGLGGYDWSEQVEKGPV</sequence>
<dbReference type="EMBL" id="BKCJ010180696">
    <property type="protein sequence ID" value="GEY46336.1"/>
    <property type="molecule type" value="Genomic_DNA"/>
</dbReference>
<protein>
    <submittedName>
        <fullName evidence="1">Uncharacterized protein</fullName>
    </submittedName>
</protein>
<proteinExistence type="predicted"/>
<organism evidence="1">
    <name type="scientific">Tanacetum cinerariifolium</name>
    <name type="common">Dalmatian daisy</name>
    <name type="synonym">Chrysanthemum cinerariifolium</name>
    <dbReference type="NCBI Taxonomy" id="118510"/>
    <lineage>
        <taxon>Eukaryota</taxon>
        <taxon>Viridiplantae</taxon>
        <taxon>Streptophyta</taxon>
        <taxon>Embryophyta</taxon>
        <taxon>Tracheophyta</taxon>
        <taxon>Spermatophyta</taxon>
        <taxon>Magnoliopsida</taxon>
        <taxon>eudicotyledons</taxon>
        <taxon>Gunneridae</taxon>
        <taxon>Pentapetalae</taxon>
        <taxon>asterids</taxon>
        <taxon>campanulids</taxon>
        <taxon>Asterales</taxon>
        <taxon>Asteraceae</taxon>
        <taxon>Asteroideae</taxon>
        <taxon>Anthemideae</taxon>
        <taxon>Anthemidinae</taxon>
        <taxon>Tanacetum</taxon>
    </lineage>
</organism>
<evidence type="ECO:0000313" key="1">
    <source>
        <dbReference type="EMBL" id="GEY46336.1"/>
    </source>
</evidence>
<dbReference type="AlphaFoldDB" id="A0A699HM01"/>
<name>A0A699HM01_TANCI</name>